<dbReference type="SMART" id="SM00044">
    <property type="entry name" value="CYCc"/>
    <property type="match status" value="1"/>
</dbReference>
<dbReference type="GO" id="GO:0004016">
    <property type="term" value="F:adenylate cyclase activity"/>
    <property type="evidence" value="ECO:0007669"/>
    <property type="project" value="UniProtKB-ARBA"/>
</dbReference>
<name>A0A4P6UMA7_9BURK</name>
<dbReference type="Gene3D" id="3.30.70.1230">
    <property type="entry name" value="Nucleotide cyclase"/>
    <property type="match status" value="1"/>
</dbReference>
<feature type="domain" description="FHA" evidence="1">
    <location>
        <begin position="215"/>
        <end position="263"/>
    </location>
</feature>
<gene>
    <name evidence="3" type="ORF">DW355_14875</name>
</gene>
<dbReference type="Pfam" id="PF00498">
    <property type="entry name" value="FHA"/>
    <property type="match status" value="1"/>
</dbReference>
<dbReference type="GO" id="GO:0035556">
    <property type="term" value="P:intracellular signal transduction"/>
    <property type="evidence" value="ECO:0007669"/>
    <property type="project" value="InterPro"/>
</dbReference>
<organism evidence="3 4">
    <name type="scientific">Hylemonella gracilis</name>
    <dbReference type="NCBI Taxonomy" id="80880"/>
    <lineage>
        <taxon>Bacteria</taxon>
        <taxon>Pseudomonadati</taxon>
        <taxon>Pseudomonadota</taxon>
        <taxon>Betaproteobacteria</taxon>
        <taxon>Burkholderiales</taxon>
        <taxon>Comamonadaceae</taxon>
        <taxon>Hylemonella</taxon>
    </lineage>
</organism>
<protein>
    <submittedName>
        <fullName evidence="3">Adenylate/guanylate cyclase domain-containing protein</fullName>
    </submittedName>
</protein>
<dbReference type="InterPro" id="IPR000253">
    <property type="entry name" value="FHA_dom"/>
</dbReference>
<dbReference type="SUPFAM" id="SSF49879">
    <property type="entry name" value="SMAD/FHA domain"/>
    <property type="match status" value="1"/>
</dbReference>
<dbReference type="CDD" id="cd00060">
    <property type="entry name" value="FHA"/>
    <property type="match status" value="1"/>
</dbReference>
<dbReference type="PROSITE" id="PS50125">
    <property type="entry name" value="GUANYLATE_CYCLASE_2"/>
    <property type="match status" value="1"/>
</dbReference>
<dbReference type="PANTHER" id="PTHR43081:SF19">
    <property type="entry name" value="PH-SENSITIVE ADENYLATE CYCLASE RV1264"/>
    <property type="match status" value="1"/>
</dbReference>
<dbReference type="PANTHER" id="PTHR43081">
    <property type="entry name" value="ADENYLATE CYCLASE, TERMINAL-DIFFERENTIATION SPECIFIC-RELATED"/>
    <property type="match status" value="1"/>
</dbReference>
<dbReference type="EMBL" id="CP031395">
    <property type="protein sequence ID" value="QBK05836.1"/>
    <property type="molecule type" value="Genomic_DNA"/>
</dbReference>
<dbReference type="Pfam" id="PF00211">
    <property type="entry name" value="Guanylate_cyc"/>
    <property type="match status" value="1"/>
</dbReference>
<evidence type="ECO:0000313" key="3">
    <source>
        <dbReference type="EMBL" id="QBK05836.1"/>
    </source>
</evidence>
<dbReference type="SMART" id="SM00240">
    <property type="entry name" value="FHA"/>
    <property type="match status" value="1"/>
</dbReference>
<evidence type="ECO:0000259" key="2">
    <source>
        <dbReference type="PROSITE" id="PS50125"/>
    </source>
</evidence>
<evidence type="ECO:0000259" key="1">
    <source>
        <dbReference type="PROSITE" id="PS50006"/>
    </source>
</evidence>
<dbReference type="InterPro" id="IPR001054">
    <property type="entry name" value="A/G_cyclase"/>
</dbReference>
<feature type="domain" description="Guanylate cyclase" evidence="2">
    <location>
        <begin position="9"/>
        <end position="124"/>
    </location>
</feature>
<dbReference type="InterPro" id="IPR050697">
    <property type="entry name" value="Adenylyl/Guanylyl_Cyclase_3/4"/>
</dbReference>
<dbReference type="CDD" id="cd07302">
    <property type="entry name" value="CHD"/>
    <property type="match status" value="1"/>
</dbReference>
<dbReference type="InterPro" id="IPR029787">
    <property type="entry name" value="Nucleotide_cyclase"/>
</dbReference>
<dbReference type="InterPro" id="IPR008984">
    <property type="entry name" value="SMAD_FHA_dom_sf"/>
</dbReference>
<accession>A0A4P6UMA7</accession>
<evidence type="ECO:0000313" key="4">
    <source>
        <dbReference type="Proteomes" id="UP000292939"/>
    </source>
</evidence>
<dbReference type="AlphaFoldDB" id="A0A4P6UMA7"/>
<dbReference type="OrthoDB" id="9801841at2"/>
<dbReference type="Gene3D" id="2.60.200.20">
    <property type="match status" value="1"/>
</dbReference>
<proteinExistence type="predicted"/>
<dbReference type="Proteomes" id="UP000292939">
    <property type="component" value="Chromosome"/>
</dbReference>
<dbReference type="SUPFAM" id="SSF55073">
    <property type="entry name" value="Nucleotide cyclase"/>
    <property type="match status" value="1"/>
</dbReference>
<dbReference type="KEGG" id="hgr:DW355_14875"/>
<dbReference type="RefSeq" id="WP_131281220.1">
    <property type="nucleotide sequence ID" value="NZ_CP031395.1"/>
</dbReference>
<reference evidence="3 4" key="1">
    <citation type="submission" date="2018-07" db="EMBL/GenBank/DDBJ databases">
        <title>Exploring interactions and the metabolic potential of the ultra-small soil bacteria Hylemonella gracilis.</title>
        <authorList>
            <person name="Tyc O."/>
            <person name="Kulkarni P."/>
            <person name="Gawehns F."/>
            <person name="Hundscheid M."/>
            <person name="Zweers H."/>
            <person name="Garbeva P."/>
        </authorList>
    </citation>
    <scope>NUCLEOTIDE SEQUENCE [LARGE SCALE GENOMIC DNA]</scope>
    <source>
        <strain evidence="3 4">NS1</strain>
    </source>
</reference>
<dbReference type="PROSITE" id="PS50006">
    <property type="entry name" value="FHA_DOMAIN"/>
    <property type="match status" value="1"/>
</dbReference>
<sequence length="300" mass="32730">MSSKASKLSILFADISGSTKLYDALGDERARKVVATTLTLLSDVVARYKGTVIKTIGDEIMCTFDDAEIATKAACDMQESLDEANEGGATEVPVNIRVGYHYGPCIQEDGDVHGDAVNVAARMAAQAKARQIITTAETAKLLPSMLQSSTRFVDHAFIKGKGEMEIVEFIWKEDDVTTMSVDLPSKVAANVGQAVQLRLEYRDIALVLNSTREMAVLGRSPTCDIAVAETQASRQHIKIELRRDKFFLIDQSTNGTWVQSGGVQAVVRREEIQLTGEGLISLGRAMDDNPQELIRYSLQG</sequence>
<dbReference type="GO" id="GO:0006171">
    <property type="term" value="P:cAMP biosynthetic process"/>
    <property type="evidence" value="ECO:0007669"/>
    <property type="project" value="TreeGrafter"/>
</dbReference>